<evidence type="ECO:0000256" key="2">
    <source>
        <dbReference type="ARBA" id="ARBA00038115"/>
    </source>
</evidence>
<proteinExistence type="inferred from homology"/>
<evidence type="ECO:0000256" key="1">
    <source>
        <dbReference type="ARBA" id="ARBA00022801"/>
    </source>
</evidence>
<evidence type="ECO:0000259" key="3">
    <source>
        <dbReference type="Pfam" id="PF12697"/>
    </source>
</evidence>
<accession>A0A8H4N1N4</accession>
<organism evidence="4 5">
    <name type="scientific">Botryosphaeria dothidea</name>
    <dbReference type="NCBI Taxonomy" id="55169"/>
    <lineage>
        <taxon>Eukaryota</taxon>
        <taxon>Fungi</taxon>
        <taxon>Dikarya</taxon>
        <taxon>Ascomycota</taxon>
        <taxon>Pezizomycotina</taxon>
        <taxon>Dothideomycetes</taxon>
        <taxon>Dothideomycetes incertae sedis</taxon>
        <taxon>Botryosphaeriales</taxon>
        <taxon>Botryosphaeriaceae</taxon>
        <taxon>Botryosphaeria</taxon>
    </lineage>
</organism>
<dbReference type="OrthoDB" id="249703at2759"/>
<dbReference type="GO" id="GO:0016787">
    <property type="term" value="F:hydrolase activity"/>
    <property type="evidence" value="ECO:0007669"/>
    <property type="project" value="UniProtKB-KW"/>
</dbReference>
<evidence type="ECO:0000313" key="5">
    <source>
        <dbReference type="Proteomes" id="UP000572817"/>
    </source>
</evidence>
<dbReference type="Gene3D" id="3.40.50.1820">
    <property type="entry name" value="alpha/beta hydrolase"/>
    <property type="match status" value="1"/>
</dbReference>
<dbReference type="PANTHER" id="PTHR22946:SF13">
    <property type="entry name" value="ALPHA_BETA HYDROLASE PSOB"/>
    <property type="match status" value="1"/>
</dbReference>
<evidence type="ECO:0000313" key="4">
    <source>
        <dbReference type="EMBL" id="KAF4303808.1"/>
    </source>
</evidence>
<gene>
    <name evidence="4" type="ORF">GTA08_BOTSDO07629</name>
</gene>
<dbReference type="InterPro" id="IPR029058">
    <property type="entry name" value="AB_hydrolase_fold"/>
</dbReference>
<dbReference type="SUPFAM" id="SSF53474">
    <property type="entry name" value="alpha/beta-Hydrolases"/>
    <property type="match status" value="1"/>
</dbReference>
<sequence length="424" mass="47073">MAKIFRSDFFNFEFLRVLDAAPFLGAETGECLQAAAEIKDGDAESWFRAWMGQADAAAALAAEAAATGDGTAAAWAYIRASNYYRTSEFFLHCNPSDPRLLSATQKSVQMFDAGTRLLDGDVHAFDIPFAGGTALPARLFLPPASRRIASAKTPVVVQMGGFDSTQEELYYYGPAGALPRGYAVLTFDGPGQGISLRRDKTRLRPDWERVTSRVLDYLEGELASKYEIDLERVAVLGSSLGGYLSLRAAADARVRACVSCDGCYDLFEVTRSRMPTWFIEGWLSGWLSDGFFNWVVRRLMAGNMQLRWEFGHSMWIYGVDSPADVMRAMQGFTLKGKDGSEYLSQLRCSTLVTGAADTFYFTPEENAKVIFEKLEHLDESRKKLWVGKGVDRGGLQAKIASLALMHQNMFAWLDSQFGIERRPL</sequence>
<dbReference type="Proteomes" id="UP000572817">
    <property type="component" value="Unassembled WGS sequence"/>
</dbReference>
<protein>
    <recommendedName>
        <fullName evidence="3">AB hydrolase-1 domain-containing protein</fullName>
    </recommendedName>
</protein>
<dbReference type="Pfam" id="PF12697">
    <property type="entry name" value="Abhydrolase_6"/>
    <property type="match status" value="1"/>
</dbReference>
<comment type="similarity">
    <text evidence="2">Belongs to the AB hydrolase superfamily. FUS2 hydrolase family.</text>
</comment>
<dbReference type="EMBL" id="WWBZ02000051">
    <property type="protein sequence ID" value="KAF4303808.1"/>
    <property type="molecule type" value="Genomic_DNA"/>
</dbReference>
<feature type="domain" description="AB hydrolase-1" evidence="3">
    <location>
        <begin position="175"/>
        <end position="309"/>
    </location>
</feature>
<dbReference type="PANTHER" id="PTHR22946">
    <property type="entry name" value="DIENELACTONE HYDROLASE DOMAIN-CONTAINING PROTEIN-RELATED"/>
    <property type="match status" value="1"/>
</dbReference>
<dbReference type="Gene3D" id="1.20.1440.110">
    <property type="entry name" value="acylaminoacyl peptidase"/>
    <property type="match status" value="1"/>
</dbReference>
<dbReference type="InterPro" id="IPR000073">
    <property type="entry name" value="AB_hydrolase_1"/>
</dbReference>
<name>A0A8H4N1N4_9PEZI</name>
<keyword evidence="1" id="KW-0378">Hydrolase</keyword>
<comment type="caution">
    <text evidence="4">The sequence shown here is derived from an EMBL/GenBank/DDBJ whole genome shotgun (WGS) entry which is preliminary data.</text>
</comment>
<dbReference type="AlphaFoldDB" id="A0A8H4N1N4"/>
<dbReference type="InterPro" id="IPR050261">
    <property type="entry name" value="FrsA_esterase"/>
</dbReference>
<reference evidence="4" key="1">
    <citation type="submission" date="2020-04" db="EMBL/GenBank/DDBJ databases">
        <title>Genome Assembly and Annotation of Botryosphaeria dothidea sdau 11-99, a Latent Pathogen of Apple Fruit Ring Rot in China.</title>
        <authorList>
            <person name="Yu C."/>
            <person name="Diao Y."/>
            <person name="Lu Q."/>
            <person name="Zhao J."/>
            <person name="Cui S."/>
            <person name="Peng C."/>
            <person name="He B."/>
            <person name="Liu H."/>
        </authorList>
    </citation>
    <scope>NUCLEOTIDE SEQUENCE [LARGE SCALE GENOMIC DNA]</scope>
    <source>
        <strain evidence="4">Sdau11-99</strain>
    </source>
</reference>
<keyword evidence="5" id="KW-1185">Reference proteome</keyword>